<reference evidence="4 5" key="1">
    <citation type="submission" date="2015-01" db="EMBL/GenBank/DDBJ databases">
        <title>Genome Assembly of Bacillus badius MTCC 1458.</title>
        <authorList>
            <person name="Verma A."/>
            <person name="Khatri I."/>
            <person name="Mual P."/>
            <person name="Subramanian S."/>
            <person name="Krishnamurthi S."/>
        </authorList>
    </citation>
    <scope>NUCLEOTIDE SEQUENCE [LARGE SCALE GENOMIC DNA]</scope>
    <source>
        <strain evidence="4 5">MTCC 1458</strain>
    </source>
</reference>
<name>A0ABR5B0M3_BACBA</name>
<dbReference type="InterPro" id="IPR044068">
    <property type="entry name" value="CB"/>
</dbReference>
<evidence type="ECO:0000256" key="1">
    <source>
        <dbReference type="ARBA" id="ARBA00023125"/>
    </source>
</evidence>
<feature type="domain" description="Core-binding (CB)" evidence="3">
    <location>
        <begin position="1"/>
        <end position="39"/>
    </location>
</feature>
<dbReference type="PROSITE" id="PS51900">
    <property type="entry name" value="CB"/>
    <property type="match status" value="1"/>
</dbReference>
<comment type="caution">
    <text evidence="4">The sequence shown here is derived from an EMBL/GenBank/DDBJ whole genome shotgun (WGS) entry which is preliminary data.</text>
</comment>
<protein>
    <submittedName>
        <fullName evidence="4">Phage integrase family domain protein</fullName>
    </submittedName>
</protein>
<evidence type="ECO:0000256" key="2">
    <source>
        <dbReference type="PROSITE-ProRule" id="PRU01248"/>
    </source>
</evidence>
<gene>
    <name evidence="4" type="ORF">SD77_0009</name>
</gene>
<proteinExistence type="predicted"/>
<dbReference type="Proteomes" id="UP000031982">
    <property type="component" value="Unassembled WGS sequence"/>
</dbReference>
<accession>A0ABR5B0M3</accession>
<keyword evidence="1 2" id="KW-0238">DNA-binding</keyword>
<evidence type="ECO:0000259" key="3">
    <source>
        <dbReference type="PROSITE" id="PS51900"/>
    </source>
</evidence>
<sequence>MLKFAIQDFLDDREFKNVSSTTMETYRILLKQFEEFCII</sequence>
<evidence type="ECO:0000313" key="5">
    <source>
        <dbReference type="Proteomes" id="UP000031982"/>
    </source>
</evidence>
<dbReference type="InterPro" id="IPR010998">
    <property type="entry name" value="Integrase_recombinase_N"/>
</dbReference>
<dbReference type="EMBL" id="JXLP01000001">
    <property type="protein sequence ID" value="KIL80161.1"/>
    <property type="molecule type" value="Genomic_DNA"/>
</dbReference>
<dbReference type="Gene3D" id="1.10.150.130">
    <property type="match status" value="1"/>
</dbReference>
<organism evidence="4 5">
    <name type="scientific">Bacillus badius</name>
    <dbReference type="NCBI Taxonomy" id="1455"/>
    <lineage>
        <taxon>Bacteria</taxon>
        <taxon>Bacillati</taxon>
        <taxon>Bacillota</taxon>
        <taxon>Bacilli</taxon>
        <taxon>Bacillales</taxon>
        <taxon>Bacillaceae</taxon>
        <taxon>Pseudobacillus</taxon>
    </lineage>
</organism>
<keyword evidence="5" id="KW-1185">Reference proteome</keyword>
<evidence type="ECO:0000313" key="4">
    <source>
        <dbReference type="EMBL" id="KIL80161.1"/>
    </source>
</evidence>